<dbReference type="InterPro" id="IPR028082">
    <property type="entry name" value="Peripla_BP_I"/>
</dbReference>
<dbReference type="OrthoDB" id="5681588at2"/>
<dbReference type="SUPFAM" id="SSF53822">
    <property type="entry name" value="Periplasmic binding protein-like I"/>
    <property type="match status" value="1"/>
</dbReference>
<dbReference type="PANTHER" id="PTHR30146:SF146">
    <property type="entry name" value="HTH-TYPE TRANSCRIPTIONAL REGULATOR TRER"/>
    <property type="match status" value="1"/>
</dbReference>
<sequence length="331" mass="35057">MPSLYDVARIAGVSKSTVSRVINNEAGVKQNTRDKVFSAIEESGYVVNQVAKDLKSQTTNLVGVIVPRISSHAISAGVEEISKIAEADGKQVLLANSRQEHGKELEFIGLFNQKRVAGIIIFATHVDEKLILAIHTSKVPVVVVGQDTSSYGIPCVLHDDLGVGEAAARLLNKAGCSQVGFIGARADDIAVDTLRYQGFATETLNLTGKEPQFRSNGDFSVLSGNQQVQALLDRGVTPDGIFCATDDLAIGAIQALVAAGLTPGKDVQLVSVGNDEKAEIITPSLTAFSYAFDSAGHEAAELLMGLCNNKTKAVTKLVLGFSLVERDSCRC</sequence>
<feature type="domain" description="HTH lacI-type" evidence="4">
    <location>
        <begin position="2"/>
        <end position="56"/>
    </location>
</feature>
<protein>
    <submittedName>
        <fullName evidence="5">LacI family sucrose operon transcriptional repressor</fullName>
    </submittedName>
</protein>
<keyword evidence="3" id="KW-0804">Transcription</keyword>
<dbReference type="PROSITE" id="PS00356">
    <property type="entry name" value="HTH_LACI_1"/>
    <property type="match status" value="1"/>
</dbReference>
<dbReference type="Pfam" id="PF13377">
    <property type="entry name" value="Peripla_BP_3"/>
    <property type="match status" value="1"/>
</dbReference>
<evidence type="ECO:0000256" key="1">
    <source>
        <dbReference type="ARBA" id="ARBA00023015"/>
    </source>
</evidence>
<dbReference type="PRINTS" id="PR00036">
    <property type="entry name" value="HTHLACI"/>
</dbReference>
<name>A0A4R3I8A8_9GAMM</name>
<evidence type="ECO:0000313" key="5">
    <source>
        <dbReference type="EMBL" id="TCS42354.1"/>
    </source>
</evidence>
<dbReference type="PROSITE" id="PS50932">
    <property type="entry name" value="HTH_LACI_2"/>
    <property type="match status" value="1"/>
</dbReference>
<dbReference type="SUPFAM" id="SSF47413">
    <property type="entry name" value="lambda repressor-like DNA-binding domains"/>
    <property type="match status" value="1"/>
</dbReference>
<keyword evidence="1" id="KW-0805">Transcription regulation</keyword>
<evidence type="ECO:0000259" key="4">
    <source>
        <dbReference type="PROSITE" id="PS50932"/>
    </source>
</evidence>
<dbReference type="Pfam" id="PF00356">
    <property type="entry name" value="LacI"/>
    <property type="match status" value="1"/>
</dbReference>
<dbReference type="Gene3D" id="1.10.260.40">
    <property type="entry name" value="lambda repressor-like DNA-binding domains"/>
    <property type="match status" value="1"/>
</dbReference>
<dbReference type="InterPro" id="IPR000843">
    <property type="entry name" value="HTH_LacI"/>
</dbReference>
<dbReference type="RefSeq" id="WP_132700276.1">
    <property type="nucleotide sequence ID" value="NZ_SLZR01000003.1"/>
</dbReference>
<dbReference type="SMART" id="SM00354">
    <property type="entry name" value="HTH_LACI"/>
    <property type="match status" value="1"/>
</dbReference>
<organism evidence="5 6">
    <name type="scientific">Reinekea marinisedimentorum</name>
    <dbReference type="NCBI Taxonomy" id="230495"/>
    <lineage>
        <taxon>Bacteria</taxon>
        <taxon>Pseudomonadati</taxon>
        <taxon>Pseudomonadota</taxon>
        <taxon>Gammaproteobacteria</taxon>
        <taxon>Oceanospirillales</taxon>
        <taxon>Saccharospirillaceae</taxon>
        <taxon>Reinekea</taxon>
    </lineage>
</organism>
<evidence type="ECO:0000313" key="6">
    <source>
        <dbReference type="Proteomes" id="UP000295793"/>
    </source>
</evidence>
<dbReference type="Gene3D" id="3.40.50.2300">
    <property type="match status" value="2"/>
</dbReference>
<dbReference type="InterPro" id="IPR046335">
    <property type="entry name" value="LacI/GalR-like_sensor"/>
</dbReference>
<accession>A0A4R3I8A8</accession>
<dbReference type="CDD" id="cd01542">
    <property type="entry name" value="PBP1_TreR-like"/>
    <property type="match status" value="1"/>
</dbReference>
<keyword evidence="2" id="KW-0238">DNA-binding</keyword>
<dbReference type="GO" id="GO:0003700">
    <property type="term" value="F:DNA-binding transcription factor activity"/>
    <property type="evidence" value="ECO:0007669"/>
    <property type="project" value="TreeGrafter"/>
</dbReference>
<dbReference type="EMBL" id="SLZR01000003">
    <property type="protein sequence ID" value="TCS42354.1"/>
    <property type="molecule type" value="Genomic_DNA"/>
</dbReference>
<dbReference type="AlphaFoldDB" id="A0A4R3I8A8"/>
<keyword evidence="6" id="KW-1185">Reference proteome</keyword>
<dbReference type="Proteomes" id="UP000295793">
    <property type="component" value="Unassembled WGS sequence"/>
</dbReference>
<comment type="caution">
    <text evidence="5">The sequence shown here is derived from an EMBL/GenBank/DDBJ whole genome shotgun (WGS) entry which is preliminary data.</text>
</comment>
<proteinExistence type="predicted"/>
<dbReference type="InterPro" id="IPR010982">
    <property type="entry name" value="Lambda_DNA-bd_dom_sf"/>
</dbReference>
<gene>
    <name evidence="5" type="ORF">BCF53_10315</name>
</gene>
<dbReference type="PANTHER" id="PTHR30146">
    <property type="entry name" value="LACI-RELATED TRANSCRIPTIONAL REPRESSOR"/>
    <property type="match status" value="1"/>
</dbReference>
<dbReference type="GO" id="GO:0000976">
    <property type="term" value="F:transcription cis-regulatory region binding"/>
    <property type="evidence" value="ECO:0007669"/>
    <property type="project" value="TreeGrafter"/>
</dbReference>
<dbReference type="CDD" id="cd01392">
    <property type="entry name" value="HTH_LacI"/>
    <property type="match status" value="1"/>
</dbReference>
<evidence type="ECO:0000256" key="3">
    <source>
        <dbReference type="ARBA" id="ARBA00023163"/>
    </source>
</evidence>
<evidence type="ECO:0000256" key="2">
    <source>
        <dbReference type="ARBA" id="ARBA00023125"/>
    </source>
</evidence>
<reference evidence="5 6" key="1">
    <citation type="submission" date="2019-03" db="EMBL/GenBank/DDBJ databases">
        <title>Genomic Encyclopedia of Archaeal and Bacterial Type Strains, Phase II (KMG-II): from individual species to whole genera.</title>
        <authorList>
            <person name="Goeker M."/>
        </authorList>
    </citation>
    <scope>NUCLEOTIDE SEQUENCE [LARGE SCALE GENOMIC DNA]</scope>
    <source>
        <strain evidence="5 6">DSM 15388</strain>
    </source>
</reference>